<evidence type="ECO:0000256" key="1">
    <source>
        <dbReference type="ARBA" id="ARBA00007447"/>
    </source>
</evidence>
<keyword evidence="6" id="KW-1015">Disulfide bond</keyword>
<dbReference type="InterPro" id="IPR033873">
    <property type="entry name" value="CND41-like"/>
</dbReference>
<keyword evidence="3 8" id="KW-0732">Signal</keyword>
<keyword evidence="5" id="KW-0378">Hydrolase</keyword>
<evidence type="ECO:0000256" key="6">
    <source>
        <dbReference type="ARBA" id="ARBA00023157"/>
    </source>
</evidence>
<dbReference type="EMBL" id="CM018048">
    <property type="protein sequence ID" value="KAA8521467.1"/>
    <property type="molecule type" value="Genomic_DNA"/>
</dbReference>
<evidence type="ECO:0000256" key="7">
    <source>
        <dbReference type="PIRSR" id="PIRSR601461-1"/>
    </source>
</evidence>
<feature type="signal peptide" evidence="8">
    <location>
        <begin position="1"/>
        <end position="28"/>
    </location>
</feature>
<dbReference type="InterPro" id="IPR033121">
    <property type="entry name" value="PEPTIDASE_A1"/>
</dbReference>
<name>A0A5J4ZWK4_9ASTE</name>
<dbReference type="FunFam" id="2.40.70.10:FF:000013">
    <property type="entry name" value="Aspartyl protease AED1"/>
    <property type="match status" value="1"/>
</dbReference>
<dbReference type="AlphaFoldDB" id="A0A5J4ZWK4"/>
<sequence length="480" mass="51127">MASSATFTLFISTSLLLLLLCSLKKGDALEGRQATESRRLQHAHTVKISSLLPASVCTSTKGNIKKASLKVVHRHGPCSQLSKDKANAPTLSEILSHDQSRVNSIQSRIAFNSRKNSLEDSQATLPSKSGSSLGSGNYFVTVGLGSPKKDLSLIFDTGSDLTWTQCEPCVRYCYKQQEPTFDPSKSATYSNITCTSPLCSQLSSATGNSPGCSSTTCLYGIQYGDQSFSVGYFGKEKLTLTSTDVVNDFLFGCGQNNQGLFRGTAGLLGLGRDKLSLVSQTSQKYGKYFSYCLPSMSSSTGHLTFGNSGTSSGVKFTPLLTDSQSPSFYFIDITAISVGGRSLSISKSVFSTAGTIIDSGTVITRLPPAAYSAMRTTFRQLMKNYPMTDALSILDTCYDLSNYTTVTIPKINFFFNGNVNVALDLTGILYAASASQVCLAFAGNSDATDVGIFGNVQQQTLEVVYDVAGGKLGFGPGKCS</sequence>
<evidence type="ECO:0000313" key="11">
    <source>
        <dbReference type="Proteomes" id="UP000325577"/>
    </source>
</evidence>
<dbReference type="PRINTS" id="PR00792">
    <property type="entry name" value="PEPSIN"/>
</dbReference>
<dbReference type="Pfam" id="PF14543">
    <property type="entry name" value="TAXi_N"/>
    <property type="match status" value="1"/>
</dbReference>
<evidence type="ECO:0000256" key="3">
    <source>
        <dbReference type="ARBA" id="ARBA00022729"/>
    </source>
</evidence>
<reference evidence="10 11" key="1">
    <citation type="submission" date="2019-09" db="EMBL/GenBank/DDBJ databases">
        <title>A chromosome-level genome assembly of the Chinese tupelo Nyssa sinensis.</title>
        <authorList>
            <person name="Yang X."/>
            <person name="Kang M."/>
            <person name="Yang Y."/>
            <person name="Xiong H."/>
            <person name="Wang M."/>
            <person name="Zhang Z."/>
            <person name="Wang Z."/>
            <person name="Wu H."/>
            <person name="Ma T."/>
            <person name="Liu J."/>
            <person name="Xi Z."/>
        </authorList>
    </citation>
    <scope>NUCLEOTIDE SEQUENCE [LARGE SCALE GENOMIC DNA]</scope>
    <source>
        <strain evidence="10">J267</strain>
        <tissue evidence="10">Leaf</tissue>
    </source>
</reference>
<dbReference type="Pfam" id="PF14541">
    <property type="entry name" value="TAXi_C"/>
    <property type="match status" value="1"/>
</dbReference>
<proteinExistence type="inferred from homology"/>
<evidence type="ECO:0000256" key="8">
    <source>
        <dbReference type="SAM" id="SignalP"/>
    </source>
</evidence>
<feature type="chain" id="PRO_5023835724" description="Peptidase A1 domain-containing protein" evidence="8">
    <location>
        <begin position="29"/>
        <end position="480"/>
    </location>
</feature>
<dbReference type="Gene3D" id="2.40.70.10">
    <property type="entry name" value="Acid Proteases"/>
    <property type="match status" value="2"/>
</dbReference>
<dbReference type="GO" id="GO:0004190">
    <property type="term" value="F:aspartic-type endopeptidase activity"/>
    <property type="evidence" value="ECO:0007669"/>
    <property type="project" value="UniProtKB-KW"/>
</dbReference>
<feature type="active site" evidence="7">
    <location>
        <position position="156"/>
    </location>
</feature>
<dbReference type="PANTHER" id="PTHR13683:SF750">
    <property type="entry name" value="ASPARTYL PROTEASE AED1"/>
    <property type="match status" value="1"/>
</dbReference>
<keyword evidence="11" id="KW-1185">Reference proteome</keyword>
<evidence type="ECO:0000313" key="10">
    <source>
        <dbReference type="EMBL" id="KAA8521467.1"/>
    </source>
</evidence>
<evidence type="ECO:0000256" key="5">
    <source>
        <dbReference type="ARBA" id="ARBA00022801"/>
    </source>
</evidence>
<organism evidence="10 11">
    <name type="scientific">Nyssa sinensis</name>
    <dbReference type="NCBI Taxonomy" id="561372"/>
    <lineage>
        <taxon>Eukaryota</taxon>
        <taxon>Viridiplantae</taxon>
        <taxon>Streptophyta</taxon>
        <taxon>Embryophyta</taxon>
        <taxon>Tracheophyta</taxon>
        <taxon>Spermatophyta</taxon>
        <taxon>Magnoliopsida</taxon>
        <taxon>eudicotyledons</taxon>
        <taxon>Gunneridae</taxon>
        <taxon>Pentapetalae</taxon>
        <taxon>asterids</taxon>
        <taxon>Cornales</taxon>
        <taxon>Nyssaceae</taxon>
        <taxon>Nyssa</taxon>
    </lineage>
</organism>
<keyword evidence="4" id="KW-0064">Aspartyl protease</keyword>
<feature type="active site" evidence="7">
    <location>
        <position position="358"/>
    </location>
</feature>
<dbReference type="InterPro" id="IPR021109">
    <property type="entry name" value="Peptidase_aspartic_dom_sf"/>
</dbReference>
<dbReference type="GO" id="GO:0006508">
    <property type="term" value="P:proteolysis"/>
    <property type="evidence" value="ECO:0007669"/>
    <property type="project" value="UniProtKB-KW"/>
</dbReference>
<dbReference type="InterPro" id="IPR001461">
    <property type="entry name" value="Aspartic_peptidase_A1"/>
</dbReference>
<dbReference type="InterPro" id="IPR032861">
    <property type="entry name" value="TAXi_N"/>
</dbReference>
<evidence type="ECO:0000256" key="2">
    <source>
        <dbReference type="ARBA" id="ARBA00022670"/>
    </source>
</evidence>
<dbReference type="FunFam" id="2.40.70.10:FF:000021">
    <property type="entry name" value="Aspartyl protease AED1"/>
    <property type="match status" value="1"/>
</dbReference>
<dbReference type="InterPro" id="IPR032799">
    <property type="entry name" value="TAXi_C"/>
</dbReference>
<feature type="domain" description="Peptidase A1" evidence="9">
    <location>
        <begin position="138"/>
        <end position="475"/>
    </location>
</feature>
<evidence type="ECO:0000259" key="9">
    <source>
        <dbReference type="PROSITE" id="PS51767"/>
    </source>
</evidence>
<dbReference type="CDD" id="cd05472">
    <property type="entry name" value="cnd41_like"/>
    <property type="match status" value="1"/>
</dbReference>
<protein>
    <recommendedName>
        <fullName evidence="9">Peptidase A1 domain-containing protein</fullName>
    </recommendedName>
</protein>
<dbReference type="PANTHER" id="PTHR13683">
    <property type="entry name" value="ASPARTYL PROTEASES"/>
    <property type="match status" value="1"/>
</dbReference>
<keyword evidence="2" id="KW-0645">Protease</keyword>
<dbReference type="OrthoDB" id="2747330at2759"/>
<evidence type="ECO:0000256" key="4">
    <source>
        <dbReference type="ARBA" id="ARBA00022750"/>
    </source>
</evidence>
<accession>A0A5J4ZWK4</accession>
<dbReference type="PROSITE" id="PS51767">
    <property type="entry name" value="PEPTIDASE_A1"/>
    <property type="match status" value="1"/>
</dbReference>
<gene>
    <name evidence="10" type="ORF">F0562_012140</name>
</gene>
<dbReference type="SUPFAM" id="SSF50630">
    <property type="entry name" value="Acid proteases"/>
    <property type="match status" value="1"/>
</dbReference>
<dbReference type="Proteomes" id="UP000325577">
    <property type="component" value="Linkage Group LG5"/>
</dbReference>
<comment type="similarity">
    <text evidence="1">Belongs to the peptidase A1 family.</text>
</comment>